<proteinExistence type="predicted"/>
<dbReference type="InterPro" id="IPR058913">
    <property type="entry name" value="Integrase_dom_put"/>
</dbReference>
<dbReference type="STRING" id="139420.A0A371DN90"/>
<protein>
    <recommendedName>
        <fullName evidence="1">Integrase core domain-containing protein</fullName>
    </recommendedName>
</protein>
<organism evidence="2 3">
    <name type="scientific">Lentinus brumalis</name>
    <dbReference type="NCBI Taxonomy" id="2498619"/>
    <lineage>
        <taxon>Eukaryota</taxon>
        <taxon>Fungi</taxon>
        <taxon>Dikarya</taxon>
        <taxon>Basidiomycota</taxon>
        <taxon>Agaricomycotina</taxon>
        <taxon>Agaricomycetes</taxon>
        <taxon>Polyporales</taxon>
        <taxon>Polyporaceae</taxon>
        <taxon>Lentinus</taxon>
    </lineage>
</organism>
<dbReference type="PANTHER" id="PTHR46791">
    <property type="entry name" value="EXPRESSED PROTEIN"/>
    <property type="match status" value="1"/>
</dbReference>
<dbReference type="EMBL" id="KZ857386">
    <property type="protein sequence ID" value="RDX53979.1"/>
    <property type="molecule type" value="Genomic_DNA"/>
</dbReference>
<sequence>MIRFRGANRASFMWGSSTRNTRIERMWVEVGSQFAYGWRAFFTRLERWHRLDPSNPAHLWLLHYLFLELINVDCKRFREDWNHHPIS</sequence>
<feature type="domain" description="Integrase core" evidence="1">
    <location>
        <begin position="2"/>
        <end position="86"/>
    </location>
</feature>
<evidence type="ECO:0000313" key="3">
    <source>
        <dbReference type="Proteomes" id="UP000256964"/>
    </source>
</evidence>
<name>A0A371DN90_9APHY</name>
<feature type="non-terminal residue" evidence="2">
    <location>
        <position position="1"/>
    </location>
</feature>
<dbReference type="Pfam" id="PF24764">
    <property type="entry name" value="rva_4"/>
    <property type="match status" value="1"/>
</dbReference>
<reference evidence="2 3" key="1">
    <citation type="journal article" date="2018" name="Biotechnol. Biofuels">
        <title>Integrative visual omics of the white-rot fungus Polyporus brumalis exposes the biotechnological potential of its oxidative enzymes for delignifying raw plant biomass.</title>
        <authorList>
            <person name="Miyauchi S."/>
            <person name="Rancon A."/>
            <person name="Drula E."/>
            <person name="Hage H."/>
            <person name="Chaduli D."/>
            <person name="Favel A."/>
            <person name="Grisel S."/>
            <person name="Henrissat B."/>
            <person name="Herpoel-Gimbert I."/>
            <person name="Ruiz-Duenas F.J."/>
            <person name="Chevret D."/>
            <person name="Hainaut M."/>
            <person name="Lin J."/>
            <person name="Wang M."/>
            <person name="Pangilinan J."/>
            <person name="Lipzen A."/>
            <person name="Lesage-Meessen L."/>
            <person name="Navarro D."/>
            <person name="Riley R."/>
            <person name="Grigoriev I.V."/>
            <person name="Zhou S."/>
            <person name="Raouche S."/>
            <person name="Rosso M.N."/>
        </authorList>
    </citation>
    <scope>NUCLEOTIDE SEQUENCE [LARGE SCALE GENOMIC DNA]</scope>
    <source>
        <strain evidence="2 3">BRFM 1820</strain>
    </source>
</reference>
<accession>A0A371DN90</accession>
<evidence type="ECO:0000259" key="1">
    <source>
        <dbReference type="Pfam" id="PF24764"/>
    </source>
</evidence>
<dbReference type="OrthoDB" id="2792799at2759"/>
<dbReference type="Proteomes" id="UP000256964">
    <property type="component" value="Unassembled WGS sequence"/>
</dbReference>
<gene>
    <name evidence="2" type="ORF">OH76DRAFT_1313617</name>
</gene>
<keyword evidence="3" id="KW-1185">Reference proteome</keyword>
<dbReference type="AlphaFoldDB" id="A0A371DN90"/>
<evidence type="ECO:0000313" key="2">
    <source>
        <dbReference type="EMBL" id="RDX53979.1"/>
    </source>
</evidence>